<protein>
    <recommendedName>
        <fullName evidence="2">Actinobacteria/chloroflexi VLRF1 release factor domain-containing protein</fullName>
    </recommendedName>
</protein>
<reference evidence="3" key="1">
    <citation type="submission" date="2021-06" db="EMBL/GenBank/DDBJ databases">
        <title>Halomicroarcula sp. F24A a new haloarchaeum isolated from saline soil.</title>
        <authorList>
            <person name="Duran-Viseras A."/>
            <person name="Sanchez-Porro C."/>
            <person name="Ventosa A."/>
        </authorList>
    </citation>
    <scope>NUCLEOTIDE SEQUENCE</scope>
    <source>
        <strain evidence="3">F24A</strain>
    </source>
</reference>
<dbReference type="AlphaFoldDB" id="A0A8J7YKI3"/>
<dbReference type="InterPro" id="IPR042226">
    <property type="entry name" value="eFR1_2_sf"/>
</dbReference>
<dbReference type="Proteomes" id="UP000783863">
    <property type="component" value="Unassembled WGS sequence"/>
</dbReference>
<feature type="region of interest" description="Disordered" evidence="1">
    <location>
        <begin position="18"/>
        <end position="57"/>
    </location>
</feature>
<sequence length="298" mass="33063">MLDRLLGRASLKERVAELEEEKRHLERQLDAEEDRRAEATTARQRAEERENRLEDRVAELEDRVERLQSGDGSASGDSTAERLHGHRVGEILDRLAAFETEPEGVFTAYVAGEHDVPDAVRDAFGDRSETVAGTAPCLAVTDDAGLLSACLSVPVPPEPFAGWDDGVQFERSWFEPVGAHTVALVRSDLFALGEYDGRERTAFHGFDSELKSQHSKGGFSQSRFERLRDQQIENHVERCRAAIDEVDPETLYVVGEGSVIHEFDERAAVTRAVDATGDPEDALADAVRSLWTVRLVVP</sequence>
<feature type="domain" description="Actinobacteria/chloroflexi VLRF1 release factor" evidence="2">
    <location>
        <begin position="180"/>
        <end position="295"/>
    </location>
</feature>
<gene>
    <name evidence="3" type="ORF">EGD98_14290</name>
</gene>
<dbReference type="Gene3D" id="3.30.420.60">
    <property type="entry name" value="eRF1 domain 2"/>
    <property type="match status" value="1"/>
</dbReference>
<dbReference type="EMBL" id="RKLQ01000002">
    <property type="protein sequence ID" value="MBX0304839.1"/>
    <property type="molecule type" value="Genomic_DNA"/>
</dbReference>
<comment type="caution">
    <text evidence="3">The sequence shown here is derived from an EMBL/GenBank/DDBJ whole genome shotgun (WGS) entry which is preliminary data.</text>
</comment>
<accession>A0A8J7YKI3</accession>
<dbReference type="Gene3D" id="1.20.5.340">
    <property type="match status" value="1"/>
</dbReference>
<evidence type="ECO:0000313" key="3">
    <source>
        <dbReference type="EMBL" id="MBX0304839.1"/>
    </source>
</evidence>
<name>A0A8J7YKI3_9EURY</name>
<dbReference type="Pfam" id="PF18859">
    <property type="entry name" value="acVLRF1"/>
    <property type="match status" value="1"/>
</dbReference>
<keyword evidence="4" id="KW-1185">Reference proteome</keyword>
<dbReference type="SUPFAM" id="SSF53137">
    <property type="entry name" value="Translational machinery components"/>
    <property type="match status" value="1"/>
</dbReference>
<evidence type="ECO:0000313" key="4">
    <source>
        <dbReference type="Proteomes" id="UP000783863"/>
    </source>
</evidence>
<proteinExistence type="predicted"/>
<evidence type="ECO:0000256" key="1">
    <source>
        <dbReference type="SAM" id="MobiDB-lite"/>
    </source>
</evidence>
<organism evidence="3 4">
    <name type="scientific">Haloarcula salinisoli</name>
    <dbReference type="NCBI Taxonomy" id="2487746"/>
    <lineage>
        <taxon>Archaea</taxon>
        <taxon>Methanobacteriati</taxon>
        <taxon>Methanobacteriota</taxon>
        <taxon>Stenosarchaea group</taxon>
        <taxon>Halobacteria</taxon>
        <taxon>Halobacteriales</taxon>
        <taxon>Haloarculaceae</taxon>
        <taxon>Haloarcula</taxon>
    </lineage>
</organism>
<dbReference type="InterPro" id="IPR040783">
    <property type="entry name" value="VLRF1"/>
</dbReference>
<evidence type="ECO:0000259" key="2">
    <source>
        <dbReference type="Pfam" id="PF18859"/>
    </source>
</evidence>
<dbReference type="RefSeq" id="WP_220589035.1">
    <property type="nucleotide sequence ID" value="NZ_RKLQ01000002.1"/>
</dbReference>